<dbReference type="SMART" id="SM00595">
    <property type="entry name" value="MADF"/>
    <property type="match status" value="1"/>
</dbReference>
<name>A0A0C2CHM7_9BILA</name>
<gene>
    <name evidence="3" type="ORF">ANCDUO_13980</name>
</gene>
<feature type="region of interest" description="Disordered" evidence="1">
    <location>
        <begin position="123"/>
        <end position="203"/>
    </location>
</feature>
<evidence type="ECO:0000256" key="1">
    <source>
        <dbReference type="SAM" id="MobiDB-lite"/>
    </source>
</evidence>
<accession>A0A0C2CHM7</accession>
<dbReference type="Proteomes" id="UP000054047">
    <property type="component" value="Unassembled WGS sequence"/>
</dbReference>
<reference evidence="3 4" key="1">
    <citation type="submission" date="2013-12" db="EMBL/GenBank/DDBJ databases">
        <title>Draft genome of the parsitic nematode Ancylostoma duodenale.</title>
        <authorList>
            <person name="Mitreva M."/>
        </authorList>
    </citation>
    <scope>NUCLEOTIDE SEQUENCE [LARGE SCALE GENOMIC DNA]</scope>
    <source>
        <strain evidence="3 4">Zhejiang</strain>
    </source>
</reference>
<protein>
    <recommendedName>
        <fullName evidence="2">MADF domain-containing protein</fullName>
    </recommendedName>
</protein>
<dbReference type="InterPro" id="IPR006578">
    <property type="entry name" value="MADF-dom"/>
</dbReference>
<dbReference type="PROSITE" id="PS51029">
    <property type="entry name" value="MADF"/>
    <property type="match status" value="1"/>
</dbReference>
<dbReference type="GO" id="GO:0005667">
    <property type="term" value="C:transcription regulator complex"/>
    <property type="evidence" value="ECO:0007669"/>
    <property type="project" value="TreeGrafter"/>
</dbReference>
<dbReference type="OrthoDB" id="6487365at2759"/>
<dbReference type="EMBL" id="KN736628">
    <property type="protein sequence ID" value="KIH55853.1"/>
    <property type="molecule type" value="Genomic_DNA"/>
</dbReference>
<dbReference type="GO" id="GO:0006357">
    <property type="term" value="P:regulation of transcription by RNA polymerase II"/>
    <property type="evidence" value="ECO:0007669"/>
    <property type="project" value="TreeGrafter"/>
</dbReference>
<feature type="domain" description="MADF" evidence="2">
    <location>
        <begin position="27"/>
        <end position="116"/>
    </location>
</feature>
<evidence type="ECO:0000313" key="4">
    <source>
        <dbReference type="Proteomes" id="UP000054047"/>
    </source>
</evidence>
<organism evidence="3 4">
    <name type="scientific">Ancylostoma duodenale</name>
    <dbReference type="NCBI Taxonomy" id="51022"/>
    <lineage>
        <taxon>Eukaryota</taxon>
        <taxon>Metazoa</taxon>
        <taxon>Ecdysozoa</taxon>
        <taxon>Nematoda</taxon>
        <taxon>Chromadorea</taxon>
        <taxon>Rhabditida</taxon>
        <taxon>Rhabditina</taxon>
        <taxon>Rhabditomorpha</taxon>
        <taxon>Strongyloidea</taxon>
        <taxon>Ancylostomatidae</taxon>
        <taxon>Ancylostomatinae</taxon>
        <taxon>Ancylostoma</taxon>
    </lineage>
</organism>
<keyword evidence="4" id="KW-1185">Reference proteome</keyword>
<proteinExistence type="predicted"/>
<dbReference type="Pfam" id="PF10545">
    <property type="entry name" value="MADF_DNA_bdg"/>
    <property type="match status" value="1"/>
</dbReference>
<dbReference type="PANTHER" id="PTHR12243:SF66">
    <property type="entry name" value="MADF DOMAIN-CONTAINING PROTEIN"/>
    <property type="match status" value="1"/>
</dbReference>
<evidence type="ECO:0000313" key="3">
    <source>
        <dbReference type="EMBL" id="KIH55853.1"/>
    </source>
</evidence>
<dbReference type="AlphaFoldDB" id="A0A0C2CHM7"/>
<dbReference type="GO" id="GO:0005634">
    <property type="term" value="C:nucleus"/>
    <property type="evidence" value="ECO:0007669"/>
    <property type="project" value="TreeGrafter"/>
</dbReference>
<dbReference type="InterPro" id="IPR039353">
    <property type="entry name" value="TF_Adf1"/>
</dbReference>
<sequence>MVFVSLERLERIGQFWHPAMSHEMKKQLISEVEARPCLWNPLCEEYHKADKRMEAWAAVKDSMRRNGFEYEIAALKSSWKNLKDHWRKRQNLPTGSAAPRPWAFMESLSFLREGEARRVRFSNLSLRDPGEGVGNDDAEGLGTHPPGPPVEDDQIGSPEMVQSDAIDETPSSPPRATPRRRLGGSPPTAPPRKRMQLLETGNY</sequence>
<evidence type="ECO:0000259" key="2">
    <source>
        <dbReference type="PROSITE" id="PS51029"/>
    </source>
</evidence>
<dbReference type="PANTHER" id="PTHR12243">
    <property type="entry name" value="MADF DOMAIN TRANSCRIPTION FACTOR"/>
    <property type="match status" value="1"/>
</dbReference>